<gene>
    <name evidence="2" type="ORF">GCM10022223_33830</name>
</gene>
<evidence type="ECO:0000256" key="1">
    <source>
        <dbReference type="SAM" id="MobiDB-lite"/>
    </source>
</evidence>
<keyword evidence="3" id="KW-1185">Reference proteome</keyword>
<comment type="caution">
    <text evidence="2">The sequence shown here is derived from an EMBL/GenBank/DDBJ whole genome shotgun (WGS) entry which is preliminary data.</text>
</comment>
<dbReference type="EMBL" id="BAAAZO010000005">
    <property type="protein sequence ID" value="GAA3614807.1"/>
    <property type="molecule type" value="Genomic_DNA"/>
</dbReference>
<protein>
    <submittedName>
        <fullName evidence="2">Uncharacterized protein</fullName>
    </submittedName>
</protein>
<feature type="region of interest" description="Disordered" evidence="1">
    <location>
        <begin position="1"/>
        <end position="42"/>
    </location>
</feature>
<sequence>MLPSASIGDVGAGQVTVEGRRERRHRRVRPGHPTFGQPSQDSGQIVVQWVRKLLTKQLPVCFLDIGPDAGNKGLSDSPKSWRHALGGVSPSSLLSHRWSVRQVLSVLVAGVMSK</sequence>
<dbReference type="Proteomes" id="UP001501074">
    <property type="component" value="Unassembled WGS sequence"/>
</dbReference>
<name>A0ABP6ZTN7_9ACTN</name>
<organism evidence="2 3">
    <name type="scientific">Kineosporia mesophila</name>
    <dbReference type="NCBI Taxonomy" id="566012"/>
    <lineage>
        <taxon>Bacteria</taxon>
        <taxon>Bacillati</taxon>
        <taxon>Actinomycetota</taxon>
        <taxon>Actinomycetes</taxon>
        <taxon>Kineosporiales</taxon>
        <taxon>Kineosporiaceae</taxon>
        <taxon>Kineosporia</taxon>
    </lineage>
</organism>
<proteinExistence type="predicted"/>
<reference evidence="3" key="1">
    <citation type="journal article" date="2019" name="Int. J. Syst. Evol. Microbiol.">
        <title>The Global Catalogue of Microorganisms (GCM) 10K type strain sequencing project: providing services to taxonomists for standard genome sequencing and annotation.</title>
        <authorList>
            <consortium name="The Broad Institute Genomics Platform"/>
            <consortium name="The Broad Institute Genome Sequencing Center for Infectious Disease"/>
            <person name="Wu L."/>
            <person name="Ma J."/>
        </authorList>
    </citation>
    <scope>NUCLEOTIDE SEQUENCE [LARGE SCALE GENOMIC DNA]</scope>
    <source>
        <strain evidence="3">JCM 16902</strain>
    </source>
</reference>
<evidence type="ECO:0000313" key="2">
    <source>
        <dbReference type="EMBL" id="GAA3614807.1"/>
    </source>
</evidence>
<accession>A0ABP6ZTN7</accession>
<evidence type="ECO:0000313" key="3">
    <source>
        <dbReference type="Proteomes" id="UP001501074"/>
    </source>
</evidence>